<evidence type="ECO:0000313" key="1">
    <source>
        <dbReference type="EMBL" id="KAF9784027.1"/>
    </source>
</evidence>
<protein>
    <submittedName>
        <fullName evidence="1">Uncharacterized protein</fullName>
    </submittedName>
</protein>
<evidence type="ECO:0000313" key="2">
    <source>
        <dbReference type="Proteomes" id="UP000736335"/>
    </source>
</evidence>
<accession>A0A9P6HCC4</accession>
<sequence length="130" mass="14505">MVVAALVHQGKTDRDRLGGVERDFVDNREHGVTGLGGVQLELGLIVYNKIQINITTTKRGRKHTKDKVSKYPPCPFAVMVASELEFDGSVMLVGPRRCKKRGGNVSSIEYLGLREKRDEAKMSTDCVWFP</sequence>
<dbReference type="Proteomes" id="UP000736335">
    <property type="component" value="Unassembled WGS sequence"/>
</dbReference>
<name>A0A9P6HCC4_9AGAM</name>
<reference evidence="1" key="2">
    <citation type="submission" date="2020-11" db="EMBL/GenBank/DDBJ databases">
        <authorList>
            <consortium name="DOE Joint Genome Institute"/>
            <person name="Kuo A."/>
            <person name="Miyauchi S."/>
            <person name="Kiss E."/>
            <person name="Drula E."/>
            <person name="Kohler A."/>
            <person name="Sanchez-Garcia M."/>
            <person name="Andreopoulos B."/>
            <person name="Barry K.W."/>
            <person name="Bonito G."/>
            <person name="Buee M."/>
            <person name="Carver A."/>
            <person name="Chen C."/>
            <person name="Cichocki N."/>
            <person name="Clum A."/>
            <person name="Culley D."/>
            <person name="Crous P.W."/>
            <person name="Fauchery L."/>
            <person name="Girlanda M."/>
            <person name="Hayes R."/>
            <person name="Keri Z."/>
            <person name="Labutti K."/>
            <person name="Lipzen A."/>
            <person name="Lombard V."/>
            <person name="Magnuson J."/>
            <person name="Maillard F."/>
            <person name="Morin E."/>
            <person name="Murat C."/>
            <person name="Nolan M."/>
            <person name="Ohm R."/>
            <person name="Pangilinan J."/>
            <person name="Pereira M."/>
            <person name="Perotto S."/>
            <person name="Peter M."/>
            <person name="Riley R."/>
            <person name="Sitrit Y."/>
            <person name="Stielow B."/>
            <person name="Szollosi G."/>
            <person name="Zifcakova L."/>
            <person name="Stursova M."/>
            <person name="Spatafora J.W."/>
            <person name="Tedersoo L."/>
            <person name="Vaario L.-M."/>
            <person name="Yamada A."/>
            <person name="Yan M."/>
            <person name="Wang P."/>
            <person name="Xu J."/>
            <person name="Bruns T."/>
            <person name="Baldrian P."/>
            <person name="Vilgalys R."/>
            <person name="Henrissat B."/>
            <person name="Grigoriev I.V."/>
            <person name="Hibbett D."/>
            <person name="Nagy L.G."/>
            <person name="Martin F.M."/>
        </authorList>
    </citation>
    <scope>NUCLEOTIDE SEQUENCE</scope>
    <source>
        <strain evidence="1">UH-Tt-Lm1</strain>
    </source>
</reference>
<comment type="caution">
    <text evidence="1">The sequence shown here is derived from an EMBL/GenBank/DDBJ whole genome shotgun (WGS) entry which is preliminary data.</text>
</comment>
<dbReference type="EMBL" id="WIUZ02000009">
    <property type="protein sequence ID" value="KAF9784027.1"/>
    <property type="molecule type" value="Genomic_DNA"/>
</dbReference>
<organism evidence="1 2">
    <name type="scientific">Thelephora terrestris</name>
    <dbReference type="NCBI Taxonomy" id="56493"/>
    <lineage>
        <taxon>Eukaryota</taxon>
        <taxon>Fungi</taxon>
        <taxon>Dikarya</taxon>
        <taxon>Basidiomycota</taxon>
        <taxon>Agaricomycotina</taxon>
        <taxon>Agaricomycetes</taxon>
        <taxon>Thelephorales</taxon>
        <taxon>Thelephoraceae</taxon>
        <taxon>Thelephora</taxon>
    </lineage>
</organism>
<dbReference type="AlphaFoldDB" id="A0A9P6HCC4"/>
<proteinExistence type="predicted"/>
<reference evidence="1" key="1">
    <citation type="journal article" date="2020" name="Nat. Commun.">
        <title>Large-scale genome sequencing of mycorrhizal fungi provides insights into the early evolution of symbiotic traits.</title>
        <authorList>
            <person name="Miyauchi S."/>
            <person name="Kiss E."/>
            <person name="Kuo A."/>
            <person name="Drula E."/>
            <person name="Kohler A."/>
            <person name="Sanchez-Garcia M."/>
            <person name="Morin E."/>
            <person name="Andreopoulos B."/>
            <person name="Barry K.W."/>
            <person name="Bonito G."/>
            <person name="Buee M."/>
            <person name="Carver A."/>
            <person name="Chen C."/>
            <person name="Cichocki N."/>
            <person name="Clum A."/>
            <person name="Culley D."/>
            <person name="Crous P.W."/>
            <person name="Fauchery L."/>
            <person name="Girlanda M."/>
            <person name="Hayes R.D."/>
            <person name="Keri Z."/>
            <person name="LaButti K."/>
            <person name="Lipzen A."/>
            <person name="Lombard V."/>
            <person name="Magnuson J."/>
            <person name="Maillard F."/>
            <person name="Murat C."/>
            <person name="Nolan M."/>
            <person name="Ohm R.A."/>
            <person name="Pangilinan J."/>
            <person name="Pereira M.F."/>
            <person name="Perotto S."/>
            <person name="Peter M."/>
            <person name="Pfister S."/>
            <person name="Riley R."/>
            <person name="Sitrit Y."/>
            <person name="Stielow J.B."/>
            <person name="Szollosi G."/>
            <person name="Zifcakova L."/>
            <person name="Stursova M."/>
            <person name="Spatafora J.W."/>
            <person name="Tedersoo L."/>
            <person name="Vaario L.M."/>
            <person name="Yamada A."/>
            <person name="Yan M."/>
            <person name="Wang P."/>
            <person name="Xu J."/>
            <person name="Bruns T."/>
            <person name="Baldrian P."/>
            <person name="Vilgalys R."/>
            <person name="Dunand C."/>
            <person name="Henrissat B."/>
            <person name="Grigoriev I.V."/>
            <person name="Hibbett D."/>
            <person name="Nagy L.G."/>
            <person name="Martin F.M."/>
        </authorList>
    </citation>
    <scope>NUCLEOTIDE SEQUENCE</scope>
    <source>
        <strain evidence="1">UH-Tt-Lm1</strain>
    </source>
</reference>
<keyword evidence="2" id="KW-1185">Reference proteome</keyword>
<gene>
    <name evidence="1" type="ORF">BJ322DRAFT_1021759</name>
</gene>